<evidence type="ECO:0000313" key="2">
    <source>
        <dbReference type="Proteomes" id="UP000193719"/>
    </source>
</evidence>
<accession>A0A1Y1V5V5</accession>
<name>A0A1Y1V5V5_9FUNG</name>
<feature type="non-terminal residue" evidence="1">
    <location>
        <position position="1"/>
    </location>
</feature>
<dbReference type="EMBL" id="MCFH01000029">
    <property type="protein sequence ID" value="ORX47931.1"/>
    <property type="molecule type" value="Genomic_DNA"/>
</dbReference>
<dbReference type="AlphaFoldDB" id="A0A1Y1V5V5"/>
<organism evidence="1 2">
    <name type="scientific">Piromyces finnis</name>
    <dbReference type="NCBI Taxonomy" id="1754191"/>
    <lineage>
        <taxon>Eukaryota</taxon>
        <taxon>Fungi</taxon>
        <taxon>Fungi incertae sedis</taxon>
        <taxon>Chytridiomycota</taxon>
        <taxon>Chytridiomycota incertae sedis</taxon>
        <taxon>Neocallimastigomycetes</taxon>
        <taxon>Neocallimastigales</taxon>
        <taxon>Neocallimastigaceae</taxon>
        <taxon>Piromyces</taxon>
    </lineage>
</organism>
<gene>
    <name evidence="1" type="ORF">BCR36DRAFT_294937</name>
</gene>
<comment type="caution">
    <text evidence="1">The sequence shown here is derived from an EMBL/GenBank/DDBJ whole genome shotgun (WGS) entry which is preliminary data.</text>
</comment>
<proteinExistence type="predicted"/>
<protein>
    <recommendedName>
        <fullName evidence="3">Right handed beta helix domain-containing protein</fullName>
    </recommendedName>
</protein>
<evidence type="ECO:0008006" key="3">
    <source>
        <dbReference type="Google" id="ProtNLM"/>
    </source>
</evidence>
<keyword evidence="2" id="KW-1185">Reference proteome</keyword>
<dbReference type="Proteomes" id="UP000193719">
    <property type="component" value="Unassembled WGS sequence"/>
</dbReference>
<sequence length="297" mass="33977">NLHLRGKNSFYTYFSNCIFENVKFIGFIYYGDVTFDNCSFNDILGIETTYCSVLCSYNNGNTLNILDSKFENINVNINVPLIHLSNTYFNYMNEYKNISTLFDGHHNTISINNSSFTKINNKSLSPVILNSPISNVNFYNTKFTNIISFIKSFFNSEANYTFESIIMEDIKIRSGIMIDILYKSVSFKNCVFNNIICGGESDNSSLIRFISSDYGNYIDMKNINIKNCTSNGDLIIFDGRNSTITLSDSMINNSNFHNNMNINKLKCGLISNYNTIYLFLRNSTFYKNIVKHNGSSL</sequence>
<dbReference type="OrthoDB" id="10549386at2759"/>
<evidence type="ECO:0000313" key="1">
    <source>
        <dbReference type="EMBL" id="ORX47931.1"/>
    </source>
</evidence>
<reference evidence="1 2" key="1">
    <citation type="submission" date="2016-08" db="EMBL/GenBank/DDBJ databases">
        <title>Genomes of anaerobic fungi encode conserved fungal cellulosomes for biomass hydrolysis.</title>
        <authorList>
            <consortium name="DOE Joint Genome Institute"/>
            <person name="Haitjema C.H."/>
            <person name="Gilmore S.P."/>
            <person name="Henske J.K."/>
            <person name="Solomon K.V."/>
            <person name="De Groot R."/>
            <person name="Kuo A."/>
            <person name="Mondo S.J."/>
            <person name="Salamov A.A."/>
            <person name="Labutti K."/>
            <person name="Zhao Z."/>
            <person name="Chiniquy J."/>
            <person name="Barry K."/>
            <person name="Brewer H.M."/>
            <person name="Purvine S.O."/>
            <person name="Wright A.T."/>
            <person name="Boxma B."/>
            <person name="Van Alen T."/>
            <person name="Hackstein J.H."/>
            <person name="Baker S.E."/>
            <person name="Grigoriev I.V."/>
            <person name="O'Malley M.A."/>
        </authorList>
    </citation>
    <scope>NUCLEOTIDE SEQUENCE [LARGE SCALE GENOMIC DNA]</scope>
    <source>
        <strain evidence="2">finn</strain>
    </source>
</reference>
<reference evidence="1 2" key="2">
    <citation type="submission" date="2016-08" db="EMBL/GenBank/DDBJ databases">
        <title>Pervasive Adenine N6-methylation of Active Genes in Fungi.</title>
        <authorList>
            <consortium name="DOE Joint Genome Institute"/>
            <person name="Mondo S.J."/>
            <person name="Dannebaum R.O."/>
            <person name="Kuo R.C."/>
            <person name="Labutti K."/>
            <person name="Haridas S."/>
            <person name="Kuo A."/>
            <person name="Salamov A."/>
            <person name="Ahrendt S.R."/>
            <person name="Lipzen A."/>
            <person name="Sullivan W."/>
            <person name="Andreopoulos W.B."/>
            <person name="Clum A."/>
            <person name="Lindquist E."/>
            <person name="Daum C."/>
            <person name="Ramamoorthy G.K."/>
            <person name="Gryganskyi A."/>
            <person name="Culley D."/>
            <person name="Magnuson J.K."/>
            <person name="James T.Y."/>
            <person name="O'Malley M.A."/>
            <person name="Stajich J.E."/>
            <person name="Spatafora J.W."/>
            <person name="Visel A."/>
            <person name="Grigoriev I.V."/>
        </authorList>
    </citation>
    <scope>NUCLEOTIDE SEQUENCE [LARGE SCALE GENOMIC DNA]</scope>
    <source>
        <strain evidence="2">finn</strain>
    </source>
</reference>